<dbReference type="OrthoDB" id="5076774at2759"/>
<dbReference type="Gene3D" id="3.50.4.10">
    <property type="entry name" value="Hepatocyte Growth Factor"/>
    <property type="match status" value="1"/>
</dbReference>
<dbReference type="AlphaFoldDB" id="A0A0M9EQI9"/>
<evidence type="ECO:0000313" key="5">
    <source>
        <dbReference type="Proteomes" id="UP000037904"/>
    </source>
</evidence>
<reference evidence="4 5" key="1">
    <citation type="submission" date="2015-04" db="EMBL/GenBank/DDBJ databases">
        <title>The draft genome sequence of Fusarium langsethiae, a T-2/HT-2 mycotoxin producer.</title>
        <authorList>
            <person name="Lysoe E."/>
            <person name="Divon H.H."/>
            <person name="Terzi V."/>
            <person name="Orru L."/>
            <person name="Lamontanara A."/>
            <person name="Kolseth A.-K."/>
            <person name="Frandsen R.J."/>
            <person name="Nielsen K."/>
            <person name="Thrane U."/>
        </authorList>
    </citation>
    <scope>NUCLEOTIDE SEQUENCE [LARGE SCALE GENOMIC DNA]</scope>
    <source>
        <strain evidence="4 5">Fl201059</strain>
    </source>
</reference>
<evidence type="ECO:0000259" key="3">
    <source>
        <dbReference type="PROSITE" id="PS50948"/>
    </source>
</evidence>
<keyword evidence="5" id="KW-1185">Reference proteome</keyword>
<evidence type="ECO:0000313" key="4">
    <source>
        <dbReference type="EMBL" id="KPA37848.1"/>
    </source>
</evidence>
<dbReference type="SUPFAM" id="SSF57414">
    <property type="entry name" value="Hairpin loop containing domain-like"/>
    <property type="match status" value="1"/>
</dbReference>
<name>A0A0M9EQI9_FUSLA</name>
<gene>
    <name evidence="4" type="ORF">FLAG1_09327</name>
</gene>
<feature type="chain" id="PRO_5005834983" evidence="2">
    <location>
        <begin position="22"/>
        <end position="164"/>
    </location>
</feature>
<dbReference type="EMBL" id="JXCE01000351">
    <property type="protein sequence ID" value="KPA37848.1"/>
    <property type="molecule type" value="Genomic_DNA"/>
</dbReference>
<accession>A0A0M9EQI9</accession>
<feature type="region of interest" description="Disordered" evidence="1">
    <location>
        <begin position="144"/>
        <end position="164"/>
    </location>
</feature>
<sequence length="164" mass="17553">MPSTKTIAVAVAALAASGVGASNCKPSTTATTTASEVSATTSACSNYDLKNEAEIETEEINCGVRGAFKEGDTFTIPSWTTEECAKNCFDYEQFACELINFTPGEEVGIQGSCALYPDNEFTRMPRGGPAVYYDKRCFRCSPPSRGRGGRGGGVSRFRGRIRRS</sequence>
<proteinExistence type="predicted"/>
<keyword evidence="2" id="KW-0732">Signal</keyword>
<protein>
    <submittedName>
        <fullName evidence="4">Pantothenate transporter liz1</fullName>
    </submittedName>
</protein>
<comment type="caution">
    <text evidence="4">The sequence shown here is derived from an EMBL/GenBank/DDBJ whole genome shotgun (WGS) entry which is preliminary data.</text>
</comment>
<organism evidence="4 5">
    <name type="scientific">Fusarium langsethiae</name>
    <dbReference type="NCBI Taxonomy" id="179993"/>
    <lineage>
        <taxon>Eukaryota</taxon>
        <taxon>Fungi</taxon>
        <taxon>Dikarya</taxon>
        <taxon>Ascomycota</taxon>
        <taxon>Pezizomycotina</taxon>
        <taxon>Sordariomycetes</taxon>
        <taxon>Hypocreomycetidae</taxon>
        <taxon>Hypocreales</taxon>
        <taxon>Nectriaceae</taxon>
        <taxon>Fusarium</taxon>
    </lineage>
</organism>
<feature type="domain" description="Apple" evidence="3">
    <location>
        <begin position="62"/>
        <end position="137"/>
    </location>
</feature>
<dbReference type="InterPro" id="IPR003609">
    <property type="entry name" value="Pan_app"/>
</dbReference>
<feature type="signal peptide" evidence="2">
    <location>
        <begin position="1"/>
        <end position="21"/>
    </location>
</feature>
<dbReference type="Proteomes" id="UP000037904">
    <property type="component" value="Unassembled WGS sequence"/>
</dbReference>
<dbReference type="PROSITE" id="PS50948">
    <property type="entry name" value="PAN"/>
    <property type="match status" value="1"/>
</dbReference>
<evidence type="ECO:0000256" key="1">
    <source>
        <dbReference type="SAM" id="MobiDB-lite"/>
    </source>
</evidence>
<evidence type="ECO:0000256" key="2">
    <source>
        <dbReference type="SAM" id="SignalP"/>
    </source>
</evidence>